<dbReference type="PANTHER" id="PTHR30346">
    <property type="entry name" value="TRANSCRIPTIONAL DUAL REGULATOR HCAR-RELATED"/>
    <property type="match status" value="1"/>
</dbReference>
<dbReference type="PANTHER" id="PTHR30346:SF0">
    <property type="entry name" value="HCA OPERON TRANSCRIPTIONAL ACTIVATOR HCAR"/>
    <property type="match status" value="1"/>
</dbReference>
<evidence type="ECO:0000313" key="7">
    <source>
        <dbReference type="EMBL" id="AMB59028.1"/>
    </source>
</evidence>
<dbReference type="Gene3D" id="1.10.10.10">
    <property type="entry name" value="Winged helix-like DNA-binding domain superfamily/Winged helix DNA-binding domain"/>
    <property type="match status" value="1"/>
</dbReference>
<evidence type="ECO:0000256" key="5">
    <source>
        <dbReference type="SAM" id="MobiDB-lite"/>
    </source>
</evidence>
<keyword evidence="3" id="KW-0238">DNA-binding</keyword>
<proteinExistence type="inferred from homology"/>
<dbReference type="GO" id="GO:0003677">
    <property type="term" value="F:DNA binding"/>
    <property type="evidence" value="ECO:0007669"/>
    <property type="project" value="UniProtKB-KW"/>
</dbReference>
<dbReference type="SUPFAM" id="SSF46785">
    <property type="entry name" value="Winged helix' DNA-binding domain"/>
    <property type="match status" value="1"/>
</dbReference>
<dbReference type="PROSITE" id="PS50931">
    <property type="entry name" value="HTH_LYSR"/>
    <property type="match status" value="1"/>
</dbReference>
<reference evidence="8" key="2">
    <citation type="submission" date="2016-01" db="EMBL/GenBank/DDBJ databases">
        <title>First complete genome sequence of a species in the genus Microterricola, an extremophilic cold active enzyme producing strain ERGS5:02 isolated from Sikkim Himalaya.</title>
        <authorList>
            <person name="Kumar R."/>
            <person name="Singh D."/>
            <person name="Swarnkar M.K."/>
        </authorList>
    </citation>
    <scope>NUCLEOTIDE SEQUENCE [LARGE SCALE GENOMIC DNA]</scope>
    <source>
        <strain evidence="8">ERGS5:02</strain>
    </source>
</reference>
<gene>
    <name evidence="7" type="ORF">AWU67_09340</name>
</gene>
<protein>
    <recommendedName>
        <fullName evidence="6">HTH lysR-type domain-containing protein</fullName>
    </recommendedName>
</protein>
<dbReference type="RefSeq" id="WP_067228183.1">
    <property type="nucleotide sequence ID" value="NZ_CP014145.1"/>
</dbReference>
<reference evidence="7 8" key="1">
    <citation type="journal article" date="2016" name="J. Biotechnol.">
        <title>First complete genome sequence of a species in the genus Microterricola, an extremophilic cold active enzyme producing bacterial strain ERGS5:02 isolated from Sikkim Himalaya.</title>
        <authorList>
            <person name="Himanshu"/>
            <person name="Swarnkar M.K."/>
            <person name="Singh D."/>
            <person name="Kumar R."/>
        </authorList>
    </citation>
    <scope>NUCLEOTIDE SEQUENCE [LARGE SCALE GENOMIC DNA]</scope>
    <source>
        <strain evidence="7 8">ERGS5:02</strain>
    </source>
</reference>
<dbReference type="EMBL" id="CP014145">
    <property type="protein sequence ID" value="AMB59028.1"/>
    <property type="molecule type" value="Genomic_DNA"/>
</dbReference>
<keyword evidence="2" id="KW-0805">Transcription regulation</keyword>
<feature type="compositionally biased region" description="Low complexity" evidence="5">
    <location>
        <begin position="79"/>
        <end position="90"/>
    </location>
</feature>
<evidence type="ECO:0000256" key="4">
    <source>
        <dbReference type="ARBA" id="ARBA00023163"/>
    </source>
</evidence>
<sequence>MDISLLRHYVTVATELDLAKAASALGVSHATLSGSLNQVEALVGAHLINRATSTMSLTPAGEMFLATAVAEIAAYDAANKPPAPKAGGKAKANKGKGRAPRVKGEPLPYKKRQSR</sequence>
<feature type="region of interest" description="Disordered" evidence="5">
    <location>
        <begin position="79"/>
        <end position="115"/>
    </location>
</feature>
<organism evidence="7 8">
    <name type="scientific">Microterricola viridarii</name>
    <dbReference type="NCBI Taxonomy" id="412690"/>
    <lineage>
        <taxon>Bacteria</taxon>
        <taxon>Bacillati</taxon>
        <taxon>Actinomycetota</taxon>
        <taxon>Actinomycetes</taxon>
        <taxon>Micrococcales</taxon>
        <taxon>Microbacteriaceae</taxon>
        <taxon>Microterricola</taxon>
    </lineage>
</organism>
<dbReference type="InterPro" id="IPR036390">
    <property type="entry name" value="WH_DNA-bd_sf"/>
</dbReference>
<dbReference type="InterPro" id="IPR036388">
    <property type="entry name" value="WH-like_DNA-bd_sf"/>
</dbReference>
<evidence type="ECO:0000256" key="3">
    <source>
        <dbReference type="ARBA" id="ARBA00023125"/>
    </source>
</evidence>
<dbReference type="InterPro" id="IPR000847">
    <property type="entry name" value="LysR_HTH_N"/>
</dbReference>
<dbReference type="AlphaFoldDB" id="A0A109QXY0"/>
<comment type="similarity">
    <text evidence="1">Belongs to the LysR transcriptional regulatory family.</text>
</comment>
<evidence type="ECO:0000313" key="8">
    <source>
        <dbReference type="Proteomes" id="UP000058305"/>
    </source>
</evidence>
<dbReference type="Proteomes" id="UP000058305">
    <property type="component" value="Chromosome"/>
</dbReference>
<accession>A0A109QXY0</accession>
<feature type="compositionally biased region" description="Basic residues" evidence="5">
    <location>
        <begin position="91"/>
        <end position="101"/>
    </location>
</feature>
<dbReference type="KEGG" id="mvd:AWU67_09340"/>
<name>A0A109QXY0_9MICO</name>
<evidence type="ECO:0000256" key="1">
    <source>
        <dbReference type="ARBA" id="ARBA00009437"/>
    </source>
</evidence>
<feature type="domain" description="HTH lysR-type" evidence="6">
    <location>
        <begin position="1"/>
        <end position="58"/>
    </location>
</feature>
<dbReference type="GO" id="GO:0003700">
    <property type="term" value="F:DNA-binding transcription factor activity"/>
    <property type="evidence" value="ECO:0007669"/>
    <property type="project" value="InterPro"/>
</dbReference>
<dbReference type="OrthoDB" id="3636008at2"/>
<keyword evidence="8" id="KW-1185">Reference proteome</keyword>
<evidence type="ECO:0000256" key="2">
    <source>
        <dbReference type="ARBA" id="ARBA00023015"/>
    </source>
</evidence>
<evidence type="ECO:0000259" key="6">
    <source>
        <dbReference type="PROSITE" id="PS50931"/>
    </source>
</evidence>
<dbReference type="GO" id="GO:0032993">
    <property type="term" value="C:protein-DNA complex"/>
    <property type="evidence" value="ECO:0007669"/>
    <property type="project" value="TreeGrafter"/>
</dbReference>
<dbReference type="Pfam" id="PF00126">
    <property type="entry name" value="HTH_1"/>
    <property type="match status" value="1"/>
</dbReference>
<keyword evidence="4" id="KW-0804">Transcription</keyword>